<keyword evidence="9 13" id="KW-0564">Palmitate</keyword>
<keyword evidence="7 13" id="KW-0653">Protein transport</keyword>
<keyword evidence="5 13" id="KW-0813">Transport</keyword>
<dbReference type="NCBIfam" id="TIGR00548">
    <property type="entry name" value="lolB"/>
    <property type="match status" value="1"/>
</dbReference>
<evidence type="ECO:0000256" key="3">
    <source>
        <dbReference type="ARBA" id="ARBA00011245"/>
    </source>
</evidence>
<evidence type="ECO:0000256" key="13">
    <source>
        <dbReference type="HAMAP-Rule" id="MF_00233"/>
    </source>
</evidence>
<dbReference type="CDD" id="cd16326">
    <property type="entry name" value="LolB"/>
    <property type="match status" value="1"/>
</dbReference>
<keyword evidence="11 13" id="KW-0998">Cell outer membrane</keyword>
<evidence type="ECO:0000256" key="4">
    <source>
        <dbReference type="ARBA" id="ARBA00016202"/>
    </source>
</evidence>
<evidence type="ECO:0000256" key="6">
    <source>
        <dbReference type="ARBA" id="ARBA00022729"/>
    </source>
</evidence>
<dbReference type="RefSeq" id="WP_057633079.1">
    <property type="nucleotide sequence ID" value="NZ_LDJI01000013.1"/>
</dbReference>
<evidence type="ECO:0000256" key="1">
    <source>
        <dbReference type="ARBA" id="ARBA00004459"/>
    </source>
</evidence>
<reference evidence="15 16" key="1">
    <citation type="submission" date="2015-05" db="EMBL/GenBank/DDBJ databases">
        <title>Genome sequencing and analysis of members of genus Stenotrophomonas.</title>
        <authorList>
            <person name="Patil P.P."/>
            <person name="Midha S."/>
            <person name="Patil P.B."/>
        </authorList>
    </citation>
    <scope>NUCLEOTIDE SEQUENCE [LARGE SCALE GENOMIC DNA]</scope>
    <source>
        <strain evidence="15 16">DSM 18929</strain>
    </source>
</reference>
<proteinExistence type="inferred from homology"/>
<protein>
    <recommendedName>
        <fullName evidence="4 13">Outer-membrane lipoprotein LolB</fullName>
    </recommendedName>
</protein>
<evidence type="ECO:0000313" key="16">
    <source>
        <dbReference type="Proteomes" id="UP000050864"/>
    </source>
</evidence>
<keyword evidence="12 13" id="KW-0449">Lipoprotein</keyword>
<feature type="signal peptide" evidence="14">
    <location>
        <begin position="1"/>
        <end position="20"/>
    </location>
</feature>
<gene>
    <name evidence="13" type="primary">lolB</name>
    <name evidence="15" type="ORF">ABB26_07600</name>
</gene>
<keyword evidence="6 13" id="KW-0732">Signal</keyword>
<dbReference type="GO" id="GO:0044874">
    <property type="term" value="P:lipoprotein localization to outer membrane"/>
    <property type="evidence" value="ECO:0007669"/>
    <property type="project" value="UniProtKB-UniRule"/>
</dbReference>
<dbReference type="GO" id="GO:0009279">
    <property type="term" value="C:cell outer membrane"/>
    <property type="evidence" value="ECO:0007669"/>
    <property type="project" value="UniProtKB-SubCell"/>
</dbReference>
<dbReference type="OrthoDB" id="9797618at2"/>
<evidence type="ECO:0000256" key="10">
    <source>
        <dbReference type="ARBA" id="ARBA00023186"/>
    </source>
</evidence>
<comment type="caution">
    <text evidence="15">The sequence shown here is derived from an EMBL/GenBank/DDBJ whole genome shotgun (WGS) entry which is preliminary data.</text>
</comment>
<dbReference type="EMBL" id="LDJI01000013">
    <property type="protein sequence ID" value="KRG64476.1"/>
    <property type="molecule type" value="Genomic_DNA"/>
</dbReference>
<evidence type="ECO:0000256" key="2">
    <source>
        <dbReference type="ARBA" id="ARBA00009696"/>
    </source>
</evidence>
<feature type="chain" id="PRO_5008852969" description="Outer-membrane lipoprotein LolB" evidence="14">
    <location>
        <begin position="21"/>
        <end position="219"/>
    </location>
</feature>
<keyword evidence="10 13" id="KW-0143">Chaperone</keyword>
<evidence type="ECO:0000313" key="15">
    <source>
        <dbReference type="EMBL" id="KRG64476.1"/>
    </source>
</evidence>
<evidence type="ECO:0000256" key="14">
    <source>
        <dbReference type="SAM" id="SignalP"/>
    </source>
</evidence>
<comment type="subunit">
    <text evidence="3 13">Monomer.</text>
</comment>
<dbReference type="InterPro" id="IPR029046">
    <property type="entry name" value="LolA/LolB/LppX"/>
</dbReference>
<dbReference type="STRING" id="405444.ABB26_07600"/>
<organism evidence="15 16">
    <name type="scientific">Stenotrophomonas humi</name>
    <dbReference type="NCBI Taxonomy" id="405444"/>
    <lineage>
        <taxon>Bacteria</taxon>
        <taxon>Pseudomonadati</taxon>
        <taxon>Pseudomonadota</taxon>
        <taxon>Gammaproteobacteria</taxon>
        <taxon>Lysobacterales</taxon>
        <taxon>Lysobacteraceae</taxon>
        <taxon>Stenotrophomonas</taxon>
    </lineage>
</organism>
<dbReference type="GO" id="GO:0015031">
    <property type="term" value="P:protein transport"/>
    <property type="evidence" value="ECO:0007669"/>
    <property type="project" value="UniProtKB-KW"/>
</dbReference>
<dbReference type="InterPro" id="IPR004565">
    <property type="entry name" value="OM_lipoprot_LolB"/>
</dbReference>
<dbReference type="PATRIC" id="fig|405444.3.peg.531"/>
<dbReference type="Proteomes" id="UP000050864">
    <property type="component" value="Unassembled WGS sequence"/>
</dbReference>
<dbReference type="PROSITE" id="PS51257">
    <property type="entry name" value="PROKAR_LIPOPROTEIN"/>
    <property type="match status" value="1"/>
</dbReference>
<keyword evidence="8 13" id="KW-0472">Membrane</keyword>
<evidence type="ECO:0000256" key="8">
    <source>
        <dbReference type="ARBA" id="ARBA00023136"/>
    </source>
</evidence>
<name>A0A0R0C3W8_9GAMM</name>
<comment type="function">
    <text evidence="13">Plays a critical role in the incorporation of lipoproteins in the outer membrane after they are released by the LolA protein.</text>
</comment>
<dbReference type="Pfam" id="PF03550">
    <property type="entry name" value="LolB"/>
    <property type="match status" value="1"/>
</dbReference>
<keyword evidence="16" id="KW-1185">Reference proteome</keyword>
<comment type="similarity">
    <text evidence="2 13">Belongs to the LolB family.</text>
</comment>
<comment type="subcellular location">
    <subcellularLocation>
        <location evidence="1 13">Cell outer membrane</location>
        <topology evidence="1 13">Lipid-anchor</topology>
    </subcellularLocation>
</comment>
<dbReference type="Gene3D" id="2.50.20.10">
    <property type="entry name" value="Lipoprotein localisation LolA/LolB/LppX"/>
    <property type="match status" value="1"/>
</dbReference>
<dbReference type="HAMAP" id="MF_00233">
    <property type="entry name" value="LolB"/>
    <property type="match status" value="1"/>
</dbReference>
<dbReference type="AlphaFoldDB" id="A0A0R0C3W8"/>
<evidence type="ECO:0000256" key="9">
    <source>
        <dbReference type="ARBA" id="ARBA00023139"/>
    </source>
</evidence>
<accession>A0A0R0C3W8</accession>
<evidence type="ECO:0000256" key="5">
    <source>
        <dbReference type="ARBA" id="ARBA00022448"/>
    </source>
</evidence>
<dbReference type="SUPFAM" id="SSF89392">
    <property type="entry name" value="Prokaryotic lipoproteins and lipoprotein localization factors"/>
    <property type="match status" value="1"/>
</dbReference>
<evidence type="ECO:0000256" key="12">
    <source>
        <dbReference type="ARBA" id="ARBA00023288"/>
    </source>
</evidence>
<evidence type="ECO:0000256" key="7">
    <source>
        <dbReference type="ARBA" id="ARBA00022927"/>
    </source>
</evidence>
<sequence>MNTMMWRAPLVLLVAGALSACSSVSTRQKAPVAAEVERVSEQARAAEQARQAVLRAQPAWSFQGRVAISKGRNGGSGRIDWQQQDESYRVSLSAPVTRQSWQLTGGAGQQVRLEGLDGGPRGGDDASQVLLQATGWEIPVEQLPDWVRGLPAQRAGTPDHQGFDADGRPRVLRQQGWQVDYLDWYPAEAGRPSLPRRIEAVNGDAKVRLIVDEWGAGGQ</sequence>
<evidence type="ECO:0000256" key="11">
    <source>
        <dbReference type="ARBA" id="ARBA00023237"/>
    </source>
</evidence>